<keyword evidence="1" id="KW-0812">Transmembrane</keyword>
<dbReference type="Proteomes" id="UP000003861">
    <property type="component" value="Unassembled WGS sequence"/>
</dbReference>
<evidence type="ECO:0000313" key="2">
    <source>
        <dbReference type="EMBL" id="CCQ34734.1"/>
    </source>
</evidence>
<dbReference type="OrthoDB" id="19138at2157"/>
<dbReference type="STRING" id="1033806.HTIA_2629"/>
<dbReference type="AlphaFoldDB" id="F7PLA6"/>
<dbReference type="EMBL" id="HF571520">
    <property type="protein sequence ID" value="CCQ34734.1"/>
    <property type="molecule type" value="Genomic_DNA"/>
</dbReference>
<dbReference type="NCBIfam" id="NF009314">
    <property type="entry name" value="PRK12674.1-2"/>
    <property type="match status" value="1"/>
</dbReference>
<accession>F7PLA6</accession>
<feature type="transmembrane region" description="Helical" evidence="1">
    <location>
        <begin position="68"/>
        <end position="86"/>
    </location>
</feature>
<feature type="transmembrane region" description="Helical" evidence="1">
    <location>
        <begin position="43"/>
        <end position="62"/>
    </location>
</feature>
<dbReference type="Proteomes" id="UP000015381">
    <property type="component" value="Chromosome I"/>
</dbReference>
<evidence type="ECO:0000313" key="4">
    <source>
        <dbReference type="Proteomes" id="UP000003861"/>
    </source>
</evidence>
<evidence type="ECO:0000313" key="3">
    <source>
        <dbReference type="EMBL" id="ERJ05197.1"/>
    </source>
</evidence>
<dbReference type="EMBL" id="AFNT02000041">
    <property type="protein sequence ID" value="ERJ05197.1"/>
    <property type="molecule type" value="Genomic_DNA"/>
</dbReference>
<dbReference type="eggNOG" id="arCOG03082">
    <property type="taxonomic scope" value="Archaea"/>
</dbReference>
<proteinExistence type="predicted"/>
<dbReference type="PANTHER" id="PTHR34703">
    <property type="entry name" value="ANTIPORTER SUBUNIT MNHG2-RELATED"/>
    <property type="match status" value="1"/>
</dbReference>
<name>F7PLA6_9EURY</name>
<dbReference type="HOGENOM" id="CLU_121334_0_4_2"/>
<organism evidence="3 4">
    <name type="scientific">Halorhabdus tiamatea SARL4B</name>
    <dbReference type="NCBI Taxonomy" id="1033806"/>
    <lineage>
        <taxon>Archaea</taxon>
        <taxon>Methanobacteriati</taxon>
        <taxon>Methanobacteriota</taxon>
        <taxon>Stenosarchaea group</taxon>
        <taxon>Halobacteria</taxon>
        <taxon>Halobacteriales</taxon>
        <taxon>Haloarculaceae</taxon>
        <taxon>Halorhabdus</taxon>
    </lineage>
</organism>
<dbReference type="GO" id="GO:0015385">
    <property type="term" value="F:sodium:proton antiporter activity"/>
    <property type="evidence" value="ECO:0007669"/>
    <property type="project" value="TreeGrafter"/>
</dbReference>
<dbReference type="InterPro" id="IPR005133">
    <property type="entry name" value="PhaG_MnhG_YufB"/>
</dbReference>
<evidence type="ECO:0000256" key="1">
    <source>
        <dbReference type="SAM" id="Phobius"/>
    </source>
</evidence>
<keyword evidence="5" id="KW-1185">Reference proteome</keyword>
<gene>
    <name evidence="3" type="primary">mrpG</name>
    <name evidence="3" type="ORF">HLRTI_002825</name>
    <name evidence="2" type="ORF">HTIA_2629</name>
</gene>
<sequence length="119" mass="12465">MTPLHTLQAVVVGVLVVTGTFFLLVGTIGLLRLPNVYNRLHATSKATTLGAASLFLAGFVYFGPRGAGLTSLVGIVFLFLTAPTGAHMISRSAQKIGVPFVEGVSWPTPDDVDDHGEAD</sequence>
<dbReference type="NCBIfam" id="TIGR01300">
    <property type="entry name" value="CPA3_mnhG_phaG"/>
    <property type="match status" value="1"/>
</dbReference>
<protein>
    <submittedName>
        <fullName evidence="3">Multiple resistance-pH regulation related protein G Na+-H+ antiporter</fullName>
    </submittedName>
    <submittedName>
        <fullName evidence="2">Na(+):H(+) antiporter, subunit G</fullName>
    </submittedName>
</protein>
<feature type="transmembrane region" description="Helical" evidence="1">
    <location>
        <begin position="6"/>
        <end position="31"/>
    </location>
</feature>
<dbReference type="PANTHER" id="PTHR34703:SF1">
    <property type="entry name" value="ANTIPORTER SUBUNIT MNHG2-RELATED"/>
    <property type="match status" value="1"/>
</dbReference>
<dbReference type="RefSeq" id="WP_008526748.1">
    <property type="nucleotide sequence ID" value="NC_021921.1"/>
</dbReference>
<dbReference type="GeneID" id="23798828"/>
<reference evidence="2 5" key="3">
    <citation type="journal article" date="2014" name="Environ. Microbiol.">
        <title>Halorhabdus tiamatea: proteogenomics and glycosidase activity measurements identify the first cultivated euryarchaeon from a deep-sea anoxic brine lake as potential polysaccharide degrader.</title>
        <authorList>
            <person name="Werner J."/>
            <person name="Ferrer M."/>
            <person name="Michel G."/>
            <person name="Mann A.J."/>
            <person name="Huang S."/>
            <person name="Juarez S."/>
            <person name="Ciordia S."/>
            <person name="Albar J.P."/>
            <person name="Alcaide M."/>
            <person name="La Cono V."/>
            <person name="Yakimov M.M."/>
            <person name="Antunes A."/>
            <person name="Taborda M."/>
            <person name="Da Costa M.S."/>
            <person name="Amann R.I."/>
            <person name="Gloeckner F.O."/>
            <person name="Golyshina O.V."/>
            <person name="Golyshin P.N."/>
            <person name="Teeling H."/>
        </authorList>
    </citation>
    <scope>NUCLEOTIDE SEQUENCE [LARGE SCALE GENOMIC DNA]</scope>
    <source>
        <strain evidence="5">SARL4B</strain>
        <strain evidence="2">Type strain: SARL4B</strain>
    </source>
</reference>
<dbReference type="PATRIC" id="fig|1033806.12.peg.2617"/>
<reference evidence="3 4" key="1">
    <citation type="journal article" date="2011" name="J. Bacteriol.">
        <title>Genome sequence of Halorhabdus tiamatea, the first archaeon isolated from a deep-sea anoxic brine lake.</title>
        <authorList>
            <person name="Antunes A."/>
            <person name="Alam I."/>
            <person name="Bajic V.B."/>
            <person name="Stingl U."/>
        </authorList>
    </citation>
    <scope>NUCLEOTIDE SEQUENCE [LARGE SCALE GENOMIC DNA]</scope>
    <source>
        <strain evidence="3 4">SARL4B</strain>
    </source>
</reference>
<keyword evidence="1" id="KW-0472">Membrane</keyword>
<dbReference type="KEGG" id="hti:HTIA_2629"/>
<dbReference type="Pfam" id="PF03334">
    <property type="entry name" value="PhaG_MnhG_YufB"/>
    <property type="match status" value="1"/>
</dbReference>
<reference evidence="3 4" key="2">
    <citation type="journal article" date="2013" name="PLoS ONE">
        <title>INDIGO - INtegrated Data Warehouse of MIcrobial GenOmes with Examples from the Red Sea Extremophiles.</title>
        <authorList>
            <person name="Alam I."/>
            <person name="Antunes A."/>
            <person name="Kamau A.A."/>
            <person name="Ba Alawi W."/>
            <person name="Kalkatawi M."/>
            <person name="Stingl U."/>
            <person name="Bajic V.B."/>
        </authorList>
    </citation>
    <scope>NUCLEOTIDE SEQUENCE [LARGE SCALE GENOMIC DNA]</scope>
    <source>
        <strain evidence="3 4">SARL4B</strain>
    </source>
</reference>
<evidence type="ECO:0000313" key="5">
    <source>
        <dbReference type="Proteomes" id="UP000015381"/>
    </source>
</evidence>
<keyword evidence="1" id="KW-1133">Transmembrane helix</keyword>